<proteinExistence type="predicted"/>
<sequence length="68" mass="8243">SSISFGHTRLNFFNSHHTATALNRTSNLSFKIERFFHWNICCVYFLSLHLAPIRWCLFGLLFFFLQWW</sequence>
<dbReference type="AlphaFoldDB" id="A0A0V0GY90"/>
<feature type="non-terminal residue" evidence="2">
    <location>
        <position position="1"/>
    </location>
</feature>
<keyword evidence="1" id="KW-0472">Membrane</keyword>
<reference evidence="2" key="1">
    <citation type="submission" date="2015-12" db="EMBL/GenBank/DDBJ databases">
        <title>Gene expression during late stages of embryo sac development: a critical building block for successful pollen-pistil interactions.</title>
        <authorList>
            <person name="Liu Y."/>
            <person name="Joly V."/>
            <person name="Sabar M."/>
            <person name="Matton D.P."/>
        </authorList>
    </citation>
    <scope>NUCLEOTIDE SEQUENCE</scope>
</reference>
<feature type="transmembrane region" description="Helical" evidence="1">
    <location>
        <begin position="36"/>
        <end position="65"/>
    </location>
</feature>
<organism evidence="2">
    <name type="scientific">Solanum chacoense</name>
    <name type="common">Chaco potato</name>
    <dbReference type="NCBI Taxonomy" id="4108"/>
    <lineage>
        <taxon>Eukaryota</taxon>
        <taxon>Viridiplantae</taxon>
        <taxon>Streptophyta</taxon>
        <taxon>Embryophyta</taxon>
        <taxon>Tracheophyta</taxon>
        <taxon>Spermatophyta</taxon>
        <taxon>Magnoliopsida</taxon>
        <taxon>eudicotyledons</taxon>
        <taxon>Gunneridae</taxon>
        <taxon>Pentapetalae</taxon>
        <taxon>asterids</taxon>
        <taxon>lamiids</taxon>
        <taxon>Solanales</taxon>
        <taxon>Solanaceae</taxon>
        <taxon>Solanoideae</taxon>
        <taxon>Solaneae</taxon>
        <taxon>Solanum</taxon>
    </lineage>
</organism>
<keyword evidence="1" id="KW-0812">Transmembrane</keyword>
<evidence type="ECO:0000256" key="1">
    <source>
        <dbReference type="SAM" id="Phobius"/>
    </source>
</evidence>
<dbReference type="EMBL" id="GEDG01028574">
    <property type="protein sequence ID" value="JAP13089.1"/>
    <property type="molecule type" value="Transcribed_RNA"/>
</dbReference>
<evidence type="ECO:0000313" key="2">
    <source>
        <dbReference type="EMBL" id="JAP13089.1"/>
    </source>
</evidence>
<accession>A0A0V0GY90</accession>
<protein>
    <submittedName>
        <fullName evidence="2">Putative ovule protein</fullName>
    </submittedName>
</protein>
<name>A0A0V0GY90_SOLCH</name>
<keyword evidence="1" id="KW-1133">Transmembrane helix</keyword>